<dbReference type="AlphaFoldDB" id="A0A167NNN3"/>
<dbReference type="GeneID" id="30024158"/>
<accession>A0A167NNN3</accession>
<dbReference type="InterPro" id="IPR029058">
    <property type="entry name" value="AB_hydrolase_fold"/>
</dbReference>
<protein>
    <recommendedName>
        <fullName evidence="3">AB hydrolase-1 domain-containing protein</fullName>
    </recommendedName>
</protein>
<dbReference type="RefSeq" id="XP_018701485.1">
    <property type="nucleotide sequence ID" value="XM_018851469.1"/>
</dbReference>
<evidence type="ECO:0000313" key="2">
    <source>
        <dbReference type="Proteomes" id="UP000076744"/>
    </source>
</evidence>
<name>A0A167NNN3_CORFA</name>
<sequence>MPSPLIPARPRRRVSACEEQHILPLPSGRQLAYAVNGPSTSRTVVLFFSGLMSVGLAPHVPAPCRSLLRARWIAPTPAGMGRSSTRPASLPYHVTLARDATALLHHLYPSDDYDALYVAGGSYGTVMAQMLYGAPRTLFPAGDKMVGCLLLAGFSPFKHDLDHARALSWSTWLSVGPPSQLPFQPLQRAFRAAISPKVRTVEGAAAFLRATVLAGPAEREMLAAHVARLGETEEGFVERLARAAVASCENWDGFMEVAEVLREDWGFAPGELEGAAPLLVVASEGDKIGSANSAWLAANYKNATARTIPGGHISSMFYMDEIWEEMISLASKCTAVAEEE</sequence>
<gene>
    <name evidence="1" type="ORF">ISF_07866</name>
</gene>
<proteinExistence type="predicted"/>
<keyword evidence="2" id="KW-1185">Reference proteome</keyword>
<dbReference type="SUPFAM" id="SSF53474">
    <property type="entry name" value="alpha/beta-Hydrolases"/>
    <property type="match status" value="1"/>
</dbReference>
<evidence type="ECO:0008006" key="3">
    <source>
        <dbReference type="Google" id="ProtNLM"/>
    </source>
</evidence>
<evidence type="ECO:0000313" key="1">
    <source>
        <dbReference type="EMBL" id="OAA55761.1"/>
    </source>
</evidence>
<organism evidence="1 2">
    <name type="scientific">Cordyceps fumosorosea (strain ARSEF 2679)</name>
    <name type="common">Isaria fumosorosea</name>
    <dbReference type="NCBI Taxonomy" id="1081104"/>
    <lineage>
        <taxon>Eukaryota</taxon>
        <taxon>Fungi</taxon>
        <taxon>Dikarya</taxon>
        <taxon>Ascomycota</taxon>
        <taxon>Pezizomycotina</taxon>
        <taxon>Sordariomycetes</taxon>
        <taxon>Hypocreomycetidae</taxon>
        <taxon>Hypocreales</taxon>
        <taxon>Cordycipitaceae</taxon>
        <taxon>Cordyceps</taxon>
    </lineage>
</organism>
<reference evidence="1 2" key="1">
    <citation type="journal article" date="2016" name="Genome Biol. Evol.">
        <title>Divergent and convergent evolution of fungal pathogenicity.</title>
        <authorList>
            <person name="Shang Y."/>
            <person name="Xiao G."/>
            <person name="Zheng P."/>
            <person name="Cen K."/>
            <person name="Zhan S."/>
            <person name="Wang C."/>
        </authorList>
    </citation>
    <scope>NUCLEOTIDE SEQUENCE [LARGE SCALE GENOMIC DNA]</scope>
    <source>
        <strain evidence="1 2">ARSEF 2679</strain>
    </source>
</reference>
<dbReference type="Proteomes" id="UP000076744">
    <property type="component" value="Unassembled WGS sequence"/>
</dbReference>
<comment type="caution">
    <text evidence="1">The sequence shown here is derived from an EMBL/GenBank/DDBJ whole genome shotgun (WGS) entry which is preliminary data.</text>
</comment>
<dbReference type="Gene3D" id="3.40.50.1820">
    <property type="entry name" value="alpha/beta hydrolase"/>
    <property type="match status" value="1"/>
</dbReference>
<dbReference type="EMBL" id="AZHB01000024">
    <property type="protein sequence ID" value="OAA55761.1"/>
    <property type="molecule type" value="Genomic_DNA"/>
</dbReference>
<dbReference type="OrthoDB" id="294702at2759"/>